<dbReference type="SUPFAM" id="SSF53850">
    <property type="entry name" value="Periplasmic binding protein-like II"/>
    <property type="match status" value="1"/>
</dbReference>
<dbReference type="KEGG" id="dpi:BN4_12347"/>
<protein>
    <submittedName>
        <fullName evidence="1">Uncharacterized protein</fullName>
    </submittedName>
</protein>
<name>M1WTH3_PSEP2</name>
<dbReference type="OrthoDB" id="368476at2"/>
<reference evidence="1 2" key="1">
    <citation type="journal article" date="2013" name="PLoS ONE">
        <title>The first genomic and proteomic characterization of a deep-sea sulfate reducer: insights into the piezophilic lifestyle of Desulfovibrio piezophilus.</title>
        <authorList>
            <person name="Pradel N."/>
            <person name="Ji B."/>
            <person name="Gimenez G."/>
            <person name="Talla E."/>
            <person name="Lenoble P."/>
            <person name="Garel M."/>
            <person name="Tamburini C."/>
            <person name="Fourquet P."/>
            <person name="Lebrun R."/>
            <person name="Bertin P."/>
            <person name="Denis Y."/>
            <person name="Pophillat M."/>
            <person name="Barbe V."/>
            <person name="Ollivier B."/>
            <person name="Dolla A."/>
        </authorList>
    </citation>
    <scope>NUCLEOTIDE SEQUENCE [LARGE SCALE GENOMIC DNA]</scope>
    <source>
        <strain evidence="2">DSM 10523 / SB164P1</strain>
    </source>
</reference>
<reference evidence="2" key="2">
    <citation type="journal article" date="2013" name="Stand. Genomic Sci.">
        <title>Complete genome sequence of Desulfocapsa sulfexigens, a marine deltaproteobacterium specialized in disproportionating inorganic sulfur compounds.</title>
        <authorList>
            <person name="Finster K.W."/>
            <person name="Kjeldsen K.U."/>
            <person name="Kube M."/>
            <person name="Reinhardt R."/>
            <person name="Mussmann M."/>
            <person name="Amann R."/>
            <person name="Schreiber L."/>
        </authorList>
    </citation>
    <scope>NUCLEOTIDE SEQUENCE [LARGE SCALE GENOMIC DNA]</scope>
    <source>
        <strain evidence="2">DSM 10523 / SB164P1</strain>
    </source>
</reference>
<dbReference type="AlphaFoldDB" id="M1WTH3"/>
<dbReference type="PATRIC" id="fig|879567.3.peg.2501"/>
<sequence>MKRVFVCLLLFAILLPVPGMALTPMRVSTSIKPPFSTHDQTGFFDLLILELGRRIEREIEFIRLPPGRALVSANDGKCDMELPRIGGLQTEYPNLIQIPEKVIEYQFVAFSRTGKGFSCWEALRNRRVGYLLGWKIFEKNVPDSVGVTHLRNPDIMFHMLDQGRIDVALYELYAGKAKLRELGTHGIKVCCPPLAVRPMYIYLHKSQAYLSSRIANCLKAMKADGTYLRILHQALGQ</sequence>
<keyword evidence="2" id="KW-1185">Reference proteome</keyword>
<evidence type="ECO:0000313" key="2">
    <source>
        <dbReference type="Proteomes" id="UP000011724"/>
    </source>
</evidence>
<proteinExistence type="predicted"/>
<dbReference type="Gene3D" id="3.40.190.10">
    <property type="entry name" value="Periplasmic binding protein-like II"/>
    <property type="match status" value="2"/>
</dbReference>
<dbReference type="BioCyc" id="DPIE1322246:BN4_RS11780-MONOMER"/>
<dbReference type="RefSeq" id="WP_015415625.1">
    <property type="nucleotide sequence ID" value="NC_020409.1"/>
</dbReference>
<dbReference type="HOGENOM" id="CLU_080965_0_0_7"/>
<dbReference type="STRING" id="1322246.BN4_12347"/>
<evidence type="ECO:0000313" key="1">
    <source>
        <dbReference type="EMBL" id="CCH49582.1"/>
    </source>
</evidence>
<gene>
    <name evidence="1" type="ordered locus">BN4_12347</name>
</gene>
<dbReference type="eggNOG" id="COG0834">
    <property type="taxonomic scope" value="Bacteria"/>
</dbReference>
<dbReference type="EMBL" id="FO203427">
    <property type="protein sequence ID" value="CCH49582.1"/>
    <property type="molecule type" value="Genomic_DNA"/>
</dbReference>
<organism evidence="1 2">
    <name type="scientific">Pseudodesulfovibrio piezophilus (strain DSM 21447 / JCM 15486 / C1TLV30)</name>
    <name type="common">Desulfovibrio piezophilus</name>
    <dbReference type="NCBI Taxonomy" id="1322246"/>
    <lineage>
        <taxon>Bacteria</taxon>
        <taxon>Pseudomonadati</taxon>
        <taxon>Thermodesulfobacteriota</taxon>
        <taxon>Desulfovibrionia</taxon>
        <taxon>Desulfovibrionales</taxon>
        <taxon>Desulfovibrionaceae</taxon>
    </lineage>
</organism>
<accession>M1WTH3</accession>
<dbReference type="Proteomes" id="UP000011724">
    <property type="component" value="Chromosome"/>
</dbReference>